<dbReference type="AlphaFoldDB" id="A0A9W9KII0"/>
<dbReference type="PROSITE" id="PS50048">
    <property type="entry name" value="ZN2_CY6_FUNGAL_2"/>
    <property type="match status" value="1"/>
</dbReference>
<keyword evidence="5" id="KW-0804">Transcription</keyword>
<dbReference type="InterPro" id="IPR036864">
    <property type="entry name" value="Zn2-C6_fun-type_DNA-bd_sf"/>
</dbReference>
<dbReference type="Pfam" id="PF00172">
    <property type="entry name" value="Zn_clus"/>
    <property type="match status" value="1"/>
</dbReference>
<evidence type="ECO:0000313" key="9">
    <source>
        <dbReference type="Proteomes" id="UP001149165"/>
    </source>
</evidence>
<dbReference type="SMART" id="SM00066">
    <property type="entry name" value="GAL4"/>
    <property type="match status" value="1"/>
</dbReference>
<evidence type="ECO:0000256" key="6">
    <source>
        <dbReference type="ARBA" id="ARBA00023242"/>
    </source>
</evidence>
<dbReference type="InterPro" id="IPR001138">
    <property type="entry name" value="Zn2Cys6_DnaBD"/>
</dbReference>
<dbReference type="SUPFAM" id="SSF57701">
    <property type="entry name" value="Zn2/Cys6 DNA-binding domain"/>
    <property type="match status" value="1"/>
</dbReference>
<accession>A0A9W9KII0</accession>
<keyword evidence="3" id="KW-0805">Transcription regulation</keyword>
<evidence type="ECO:0000259" key="7">
    <source>
        <dbReference type="PROSITE" id="PS50048"/>
    </source>
</evidence>
<protein>
    <recommendedName>
        <fullName evidence="7">Zn(2)-C6 fungal-type domain-containing protein</fullName>
    </recommendedName>
</protein>
<keyword evidence="4" id="KW-0238">DNA-binding</keyword>
<evidence type="ECO:0000256" key="5">
    <source>
        <dbReference type="ARBA" id="ARBA00023163"/>
    </source>
</evidence>
<evidence type="ECO:0000256" key="4">
    <source>
        <dbReference type="ARBA" id="ARBA00023125"/>
    </source>
</evidence>
<proteinExistence type="predicted"/>
<comment type="caution">
    <text evidence="8">The sequence shown here is derived from an EMBL/GenBank/DDBJ whole genome shotgun (WGS) entry which is preliminary data.</text>
</comment>
<keyword evidence="2" id="KW-0862">Zinc</keyword>
<dbReference type="PANTHER" id="PTHR36206:SF4">
    <property type="entry name" value="HYPOTHETICAL CONSERVED PROTEIN (EUROFUNG)-RELATED"/>
    <property type="match status" value="1"/>
</dbReference>
<evidence type="ECO:0000256" key="1">
    <source>
        <dbReference type="ARBA" id="ARBA00022723"/>
    </source>
</evidence>
<evidence type="ECO:0000256" key="2">
    <source>
        <dbReference type="ARBA" id="ARBA00022833"/>
    </source>
</evidence>
<reference evidence="8" key="2">
    <citation type="journal article" date="2023" name="IMA Fungus">
        <title>Comparative genomic study of the Penicillium genus elucidates a diverse pangenome and 15 lateral gene transfer events.</title>
        <authorList>
            <person name="Petersen C."/>
            <person name="Sorensen T."/>
            <person name="Nielsen M.R."/>
            <person name="Sondergaard T.E."/>
            <person name="Sorensen J.L."/>
            <person name="Fitzpatrick D.A."/>
            <person name="Frisvad J.C."/>
            <person name="Nielsen K.L."/>
        </authorList>
    </citation>
    <scope>NUCLEOTIDE SEQUENCE</scope>
    <source>
        <strain evidence="8">IBT 30069</strain>
    </source>
</reference>
<dbReference type="GO" id="GO:0003677">
    <property type="term" value="F:DNA binding"/>
    <property type="evidence" value="ECO:0007669"/>
    <property type="project" value="UniProtKB-KW"/>
</dbReference>
<feature type="domain" description="Zn(2)-C6 fungal-type" evidence="7">
    <location>
        <begin position="18"/>
        <end position="46"/>
    </location>
</feature>
<gene>
    <name evidence="8" type="ORF">N7456_004390</name>
</gene>
<dbReference type="InterPro" id="IPR021858">
    <property type="entry name" value="Fun_TF"/>
</dbReference>
<name>A0A9W9KII0_9EURO</name>
<sequence>MPPRQRKRRGPNSNSKNGCITCKFRHTKCGEEKPECLQCTTTNRKCGGYEDLSQQKLRQRVAKMHAAPAVTSDSRLVLLPCTREERQNVHHFCTYTVHALSGFFASELWQYYLPQISQTDVAIRHAITAVGAAHRRSLASSQLMTSPNFEVQQYNQAIRSLLGKASMNKDQVLVVCALFICLEFLRLNMPQALNHIEAGVNILSGHGQQSRESHLPEAVYQELSGFFSRMNLELSFWGRRSLSYADQINEDDLERFGFCNIMDARMKLNVIMIQTMRFVQFLGEGLPPRFGGQNQEPFKTQYNLIFQYRDWWIRFRKLTERLARSQDYMPNLRSILVTQVHYQTLFTWAQSINSPDEMGNDKFNTDFELVISLSEQVNLNDPNSKDHQPAFVLESGIAPALYLVARKCRHPVLRRRAMAALGRCAGQEGGWNTKQLCAIAQRNMELEEAALVHLPMEHRIPEDRDRIYGTFVVGGLESPVEVIFRWRDAESNAPKDYVEFINW</sequence>
<dbReference type="Pfam" id="PF11951">
    <property type="entry name" value="Fungal_trans_2"/>
    <property type="match status" value="1"/>
</dbReference>
<keyword evidence="9" id="KW-1185">Reference proteome</keyword>
<dbReference type="PROSITE" id="PS00463">
    <property type="entry name" value="ZN2_CY6_FUNGAL_1"/>
    <property type="match status" value="1"/>
</dbReference>
<keyword evidence="1" id="KW-0479">Metal-binding</keyword>
<dbReference type="Proteomes" id="UP001149165">
    <property type="component" value="Unassembled WGS sequence"/>
</dbReference>
<evidence type="ECO:0000256" key="3">
    <source>
        <dbReference type="ARBA" id="ARBA00023015"/>
    </source>
</evidence>
<reference evidence="8" key="1">
    <citation type="submission" date="2022-11" db="EMBL/GenBank/DDBJ databases">
        <authorList>
            <person name="Petersen C."/>
        </authorList>
    </citation>
    <scope>NUCLEOTIDE SEQUENCE</scope>
    <source>
        <strain evidence="8">IBT 30069</strain>
    </source>
</reference>
<keyword evidence="6" id="KW-0539">Nucleus</keyword>
<dbReference type="PANTHER" id="PTHR36206">
    <property type="entry name" value="ASPERCRYPTIN BIOSYNTHESIS CLUSTER-SPECIFIC TRANSCRIPTION REGULATOR ATNN-RELATED"/>
    <property type="match status" value="1"/>
</dbReference>
<dbReference type="InterPro" id="IPR052360">
    <property type="entry name" value="Transcr_Regulatory_Proteins"/>
</dbReference>
<dbReference type="GO" id="GO:0008270">
    <property type="term" value="F:zinc ion binding"/>
    <property type="evidence" value="ECO:0007669"/>
    <property type="project" value="InterPro"/>
</dbReference>
<dbReference type="GO" id="GO:0000981">
    <property type="term" value="F:DNA-binding transcription factor activity, RNA polymerase II-specific"/>
    <property type="evidence" value="ECO:0007669"/>
    <property type="project" value="InterPro"/>
</dbReference>
<organism evidence="8 9">
    <name type="scientific">Penicillium angulare</name>
    <dbReference type="NCBI Taxonomy" id="116970"/>
    <lineage>
        <taxon>Eukaryota</taxon>
        <taxon>Fungi</taxon>
        <taxon>Dikarya</taxon>
        <taxon>Ascomycota</taxon>
        <taxon>Pezizomycotina</taxon>
        <taxon>Eurotiomycetes</taxon>
        <taxon>Eurotiomycetidae</taxon>
        <taxon>Eurotiales</taxon>
        <taxon>Aspergillaceae</taxon>
        <taxon>Penicillium</taxon>
    </lineage>
</organism>
<dbReference type="EMBL" id="JAPQKH010000003">
    <property type="protein sequence ID" value="KAJ5107715.1"/>
    <property type="molecule type" value="Genomic_DNA"/>
</dbReference>
<dbReference type="OrthoDB" id="2593732at2759"/>
<evidence type="ECO:0000313" key="8">
    <source>
        <dbReference type="EMBL" id="KAJ5107715.1"/>
    </source>
</evidence>